<sequence length="147" mass="16046">MASTSVCGDVGRVINAGSIGSSSSRSSLRWVEKRCHSKRRAFPNRFPTPDSLSKTLMQVRCRSTPSEAPPQSQDGRPSSIDSLNCEQFRLATTQTESGCFYADQSFHLSYKERASTPVSAASTLVGARVISRTEYAISIRSKAFCRG</sequence>
<accession>Q7UTY5</accession>
<dbReference type="InParanoid" id="Q7UTY5"/>
<dbReference type="Proteomes" id="UP000001025">
    <property type="component" value="Chromosome"/>
</dbReference>
<dbReference type="HOGENOM" id="CLU_1766534_0_0_0"/>
<name>Q7UTY5_RHOBA</name>
<evidence type="ECO:0000313" key="2">
    <source>
        <dbReference type="EMBL" id="CAD73299.1"/>
    </source>
</evidence>
<dbReference type="EMBL" id="BX294139">
    <property type="protein sequence ID" value="CAD73299.1"/>
    <property type="molecule type" value="Genomic_DNA"/>
</dbReference>
<evidence type="ECO:0000313" key="3">
    <source>
        <dbReference type="Proteomes" id="UP000001025"/>
    </source>
</evidence>
<reference evidence="2 3" key="1">
    <citation type="journal article" date="2003" name="Proc. Natl. Acad. Sci. U.S.A.">
        <title>Complete genome sequence of the marine planctomycete Pirellula sp. strain 1.</title>
        <authorList>
            <person name="Gloeckner F.O."/>
            <person name="Kube M."/>
            <person name="Bauer M."/>
            <person name="Teeling H."/>
            <person name="Lombardot T."/>
            <person name="Ludwig W."/>
            <person name="Gade D."/>
            <person name="Beck A."/>
            <person name="Borzym K."/>
            <person name="Heitmann K."/>
            <person name="Rabus R."/>
            <person name="Schlesner H."/>
            <person name="Amann R."/>
            <person name="Reinhardt R."/>
        </authorList>
    </citation>
    <scope>NUCLEOTIDE SEQUENCE [LARGE SCALE GENOMIC DNA]</scope>
    <source>
        <strain evidence="3">DSM 10527 / NCIMB 13988 / SH1</strain>
    </source>
</reference>
<proteinExistence type="predicted"/>
<protein>
    <submittedName>
        <fullName evidence="2">Uncharacterized protein</fullName>
    </submittedName>
</protein>
<gene>
    <name evidence="2" type="ordered locus">RB3618</name>
</gene>
<organism evidence="2 3">
    <name type="scientific">Rhodopirellula baltica (strain DSM 10527 / NCIMB 13988 / SH1)</name>
    <dbReference type="NCBI Taxonomy" id="243090"/>
    <lineage>
        <taxon>Bacteria</taxon>
        <taxon>Pseudomonadati</taxon>
        <taxon>Planctomycetota</taxon>
        <taxon>Planctomycetia</taxon>
        <taxon>Pirellulales</taxon>
        <taxon>Pirellulaceae</taxon>
        <taxon>Rhodopirellula</taxon>
    </lineage>
</organism>
<dbReference type="EnsemblBacteria" id="CAD73299">
    <property type="protein sequence ID" value="CAD73299"/>
    <property type="gene ID" value="RB3618"/>
</dbReference>
<dbReference type="KEGG" id="rba:RB3618"/>
<keyword evidence="3" id="KW-1185">Reference proteome</keyword>
<dbReference type="STRING" id="243090.RB3618"/>
<feature type="region of interest" description="Disordered" evidence="1">
    <location>
        <begin position="60"/>
        <end position="81"/>
    </location>
</feature>
<evidence type="ECO:0000256" key="1">
    <source>
        <dbReference type="SAM" id="MobiDB-lite"/>
    </source>
</evidence>
<dbReference type="AlphaFoldDB" id="Q7UTY5"/>